<dbReference type="RefSeq" id="WP_310799967.1">
    <property type="nucleotide sequence ID" value="NZ_CP123872.1"/>
</dbReference>
<gene>
    <name evidence="1" type="ORF">QGN29_06915</name>
</gene>
<keyword evidence="2" id="KW-1185">Reference proteome</keyword>
<organism evidence="1 2">
    <name type="scientific">Temperatibacter marinus</name>
    <dbReference type="NCBI Taxonomy" id="1456591"/>
    <lineage>
        <taxon>Bacteria</taxon>
        <taxon>Pseudomonadati</taxon>
        <taxon>Pseudomonadota</taxon>
        <taxon>Alphaproteobacteria</taxon>
        <taxon>Kordiimonadales</taxon>
        <taxon>Temperatibacteraceae</taxon>
        <taxon>Temperatibacter</taxon>
    </lineage>
</organism>
<dbReference type="AlphaFoldDB" id="A0AA52HBX4"/>
<dbReference type="Proteomes" id="UP001268683">
    <property type="component" value="Chromosome"/>
</dbReference>
<evidence type="ECO:0008006" key="3">
    <source>
        <dbReference type="Google" id="ProtNLM"/>
    </source>
</evidence>
<evidence type="ECO:0000313" key="2">
    <source>
        <dbReference type="Proteomes" id="UP001268683"/>
    </source>
</evidence>
<proteinExistence type="predicted"/>
<protein>
    <recommendedName>
        <fullName evidence="3">Lipoprotein</fullName>
    </recommendedName>
</protein>
<evidence type="ECO:0000313" key="1">
    <source>
        <dbReference type="EMBL" id="WND04103.1"/>
    </source>
</evidence>
<dbReference type="PROSITE" id="PS51257">
    <property type="entry name" value="PROKAR_LIPOPROTEIN"/>
    <property type="match status" value="1"/>
</dbReference>
<name>A0AA52HBX4_9PROT</name>
<dbReference type="KEGG" id="tmk:QGN29_06915"/>
<reference evidence="1" key="1">
    <citation type="submission" date="2023-04" db="EMBL/GenBank/DDBJ databases">
        <title>Complete genome sequence of Temperatibacter marinus.</title>
        <authorList>
            <person name="Rong J.-C."/>
            <person name="Yi M.-L."/>
            <person name="Zhao Q."/>
        </authorList>
    </citation>
    <scope>NUCLEOTIDE SEQUENCE</scope>
    <source>
        <strain evidence="1">NBRC 110045</strain>
    </source>
</reference>
<sequence>MQNFVKPIVITGLILTLCGCVGYQHEWPKLTDPLPKNVEMSASSIEIKGHPSPIRESVESLSAVSLTTETIEKQVPALTMALKEAQSTLMAALAFYEKEQPEEAKEVAWGSLQIAYTRLSQQFSKLEDLIRAVERGNKSEMSSLLKMLLKQHETTLASMKLVSPFVLRKN</sequence>
<accession>A0AA52HBX4</accession>
<dbReference type="EMBL" id="CP123872">
    <property type="protein sequence ID" value="WND04103.1"/>
    <property type="molecule type" value="Genomic_DNA"/>
</dbReference>